<proteinExistence type="predicted"/>
<dbReference type="InterPro" id="IPR003604">
    <property type="entry name" value="Matrin/U1-like-C_Znf_C2H2"/>
</dbReference>
<sequence>MSSFRKDYDVEHYRDKVKEEEQRARKFAKENEERISKGQKPLSRSAFEQRKGPKPTQKLQQRDKDLELDKNVNKTVVVAQGTRQNQPGFFCEVCSRTYKDSASYLDHINSRAHLRKLGQTVDTERSTIHHVRARIALLKEQTREASQRKQYDFRQRVEEIRQAELEKKMNRRKNKKAKNNNSVQNTESRDEGFVDEGNDEMARVMGFSDLHGDANVAVLDTPASLCEIYERPADVHEGVNELSETVDALGKDDDKIANAKLFAEFEESDEVFPEVGGRVPYCLFYQ</sequence>
<evidence type="ECO:0000256" key="4">
    <source>
        <dbReference type="ARBA" id="ARBA00023242"/>
    </source>
</evidence>
<name>A0A4T0FTE7_9BASI</name>
<dbReference type="GO" id="GO:0008270">
    <property type="term" value="F:zinc ion binding"/>
    <property type="evidence" value="ECO:0007669"/>
    <property type="project" value="UniProtKB-KW"/>
</dbReference>
<keyword evidence="3" id="KW-0862">Zinc</keyword>
<feature type="region of interest" description="Disordered" evidence="5">
    <location>
        <begin position="168"/>
        <end position="194"/>
    </location>
</feature>
<evidence type="ECO:0000256" key="5">
    <source>
        <dbReference type="SAM" id="MobiDB-lite"/>
    </source>
</evidence>
<feature type="region of interest" description="Disordered" evidence="5">
    <location>
        <begin position="1"/>
        <end position="61"/>
    </location>
</feature>
<keyword evidence="2" id="KW-0863">Zinc-finger</keyword>
<dbReference type="GO" id="GO:0000398">
    <property type="term" value="P:mRNA splicing, via spliceosome"/>
    <property type="evidence" value="ECO:0007669"/>
    <property type="project" value="InterPro"/>
</dbReference>
<comment type="caution">
    <text evidence="7">The sequence shown here is derived from an EMBL/GenBank/DDBJ whole genome shotgun (WGS) entry which is preliminary data.</text>
</comment>
<dbReference type="InterPro" id="IPR013087">
    <property type="entry name" value="Znf_C2H2_type"/>
</dbReference>
<reference evidence="7 8" key="1">
    <citation type="submission" date="2019-03" db="EMBL/GenBank/DDBJ databases">
        <title>Sequencing 23 genomes of Wallemia ichthyophaga.</title>
        <authorList>
            <person name="Gostincar C."/>
        </authorList>
    </citation>
    <scope>NUCLEOTIDE SEQUENCE [LARGE SCALE GENOMIC DNA]</scope>
    <source>
        <strain evidence="7 8">EXF-5753</strain>
    </source>
</reference>
<gene>
    <name evidence="7" type="ORF">E3P99_00915</name>
</gene>
<evidence type="ECO:0000256" key="2">
    <source>
        <dbReference type="ARBA" id="ARBA00022771"/>
    </source>
</evidence>
<dbReference type="PANTHER" id="PTHR45986">
    <property type="entry name" value="ZINC FINGER MATRIN-TYPE PROTEIN 2"/>
    <property type="match status" value="1"/>
</dbReference>
<feature type="compositionally biased region" description="Basic and acidic residues" evidence="5">
    <location>
        <begin position="1"/>
        <end position="36"/>
    </location>
</feature>
<dbReference type="OrthoDB" id="30343at2759"/>
<dbReference type="InterPro" id="IPR022755">
    <property type="entry name" value="Znf_C2H2_jaz"/>
</dbReference>
<dbReference type="Pfam" id="PF12171">
    <property type="entry name" value="zf-C2H2_jaz"/>
    <property type="match status" value="1"/>
</dbReference>
<evidence type="ECO:0000313" key="7">
    <source>
        <dbReference type="EMBL" id="TIA91811.1"/>
    </source>
</evidence>
<keyword evidence="1" id="KW-0479">Metal-binding</keyword>
<dbReference type="GO" id="GO:0003676">
    <property type="term" value="F:nucleic acid binding"/>
    <property type="evidence" value="ECO:0007669"/>
    <property type="project" value="InterPro"/>
</dbReference>
<evidence type="ECO:0000259" key="6">
    <source>
        <dbReference type="PROSITE" id="PS00028"/>
    </source>
</evidence>
<evidence type="ECO:0000313" key="8">
    <source>
        <dbReference type="Proteomes" id="UP000310189"/>
    </source>
</evidence>
<feature type="domain" description="C2H2-type" evidence="6">
    <location>
        <begin position="91"/>
        <end position="113"/>
    </location>
</feature>
<dbReference type="PANTHER" id="PTHR45986:SF1">
    <property type="entry name" value="ZINC FINGER MATRIN-TYPE PROTEIN 2"/>
    <property type="match status" value="1"/>
</dbReference>
<dbReference type="SMART" id="SM00451">
    <property type="entry name" value="ZnF_U1"/>
    <property type="match status" value="1"/>
</dbReference>
<accession>A0A4T0FTE7</accession>
<protein>
    <recommendedName>
        <fullName evidence="6">C2H2-type domain-containing protein</fullName>
    </recommendedName>
</protein>
<dbReference type="GO" id="GO:0005681">
    <property type="term" value="C:spliceosomal complex"/>
    <property type="evidence" value="ECO:0007669"/>
    <property type="project" value="InterPro"/>
</dbReference>
<dbReference type="Proteomes" id="UP000310189">
    <property type="component" value="Unassembled WGS sequence"/>
</dbReference>
<dbReference type="InterPro" id="IPR036236">
    <property type="entry name" value="Znf_C2H2_sf"/>
</dbReference>
<dbReference type="GO" id="GO:0046540">
    <property type="term" value="C:U4/U6 x U5 tri-snRNP complex"/>
    <property type="evidence" value="ECO:0007669"/>
    <property type="project" value="TreeGrafter"/>
</dbReference>
<organism evidence="7 8">
    <name type="scientific">Wallemia hederae</name>
    <dbReference type="NCBI Taxonomy" id="1540922"/>
    <lineage>
        <taxon>Eukaryota</taxon>
        <taxon>Fungi</taxon>
        <taxon>Dikarya</taxon>
        <taxon>Basidiomycota</taxon>
        <taxon>Wallemiomycotina</taxon>
        <taxon>Wallemiomycetes</taxon>
        <taxon>Wallemiales</taxon>
        <taxon>Wallemiaceae</taxon>
        <taxon>Wallemia</taxon>
    </lineage>
</organism>
<dbReference type="EMBL" id="SPNW01000010">
    <property type="protein sequence ID" value="TIA91811.1"/>
    <property type="molecule type" value="Genomic_DNA"/>
</dbReference>
<dbReference type="SUPFAM" id="SSF57667">
    <property type="entry name" value="beta-beta-alpha zinc fingers"/>
    <property type="match status" value="1"/>
</dbReference>
<feature type="compositionally biased region" description="Basic residues" evidence="5">
    <location>
        <begin position="169"/>
        <end position="178"/>
    </location>
</feature>
<evidence type="ECO:0000256" key="3">
    <source>
        <dbReference type="ARBA" id="ARBA00022833"/>
    </source>
</evidence>
<dbReference type="AlphaFoldDB" id="A0A4T0FTE7"/>
<dbReference type="PROSITE" id="PS00028">
    <property type="entry name" value="ZINC_FINGER_C2H2_1"/>
    <property type="match status" value="1"/>
</dbReference>
<keyword evidence="4" id="KW-0539">Nucleus</keyword>
<keyword evidence="8" id="KW-1185">Reference proteome</keyword>
<evidence type="ECO:0000256" key="1">
    <source>
        <dbReference type="ARBA" id="ARBA00022723"/>
    </source>
</evidence>
<dbReference type="InterPro" id="IPR040107">
    <property type="entry name" value="Snu23"/>
</dbReference>